<protein>
    <submittedName>
        <fullName evidence="1">Uncharacterized protein</fullName>
    </submittedName>
</protein>
<dbReference type="AlphaFoldDB" id="A0AAV1QVL5"/>
<accession>A0AAV1QVL5</accession>
<evidence type="ECO:0000313" key="1">
    <source>
        <dbReference type="EMBL" id="CAK7325114.1"/>
    </source>
</evidence>
<reference evidence="1 2" key="1">
    <citation type="submission" date="2024-01" db="EMBL/GenBank/DDBJ databases">
        <authorList>
            <person name="Waweru B."/>
        </authorList>
    </citation>
    <scope>NUCLEOTIDE SEQUENCE [LARGE SCALE GENOMIC DNA]</scope>
</reference>
<evidence type="ECO:0000313" key="2">
    <source>
        <dbReference type="Proteomes" id="UP001314170"/>
    </source>
</evidence>
<name>A0AAV1QVL5_9ROSI</name>
<sequence length="212" mass="24339">MRNLPSVYDQGIFPLDDVNGVEHSLRECLPKFNFPVSQETSDAVIVGKWYCPYMFVHETNSHLMFYEMTLKQKWVRLFSCSNSDDFVTGDSVAVDVNVETEVIDVLGMGTCRSRKVTGGTTWFAALDKEGVAASVGLDRVIIEKIIGDQESFGWVKEKDKVKKVAKFEGKSGDWKKFGCYVLVERYVLRGRNRRLVLTYEFRHTHKISCKWE</sequence>
<dbReference type="PANTHER" id="PTHR31050">
    <property type="entry name" value="OS08G0413200 PROTEIN"/>
    <property type="match status" value="1"/>
</dbReference>
<dbReference type="PANTHER" id="PTHR31050:SF13">
    <property type="entry name" value="TRANSCRIPTION FACTOR"/>
    <property type="match status" value="1"/>
</dbReference>
<gene>
    <name evidence="1" type="ORF">DCAF_LOCUS2786</name>
</gene>
<proteinExistence type="predicted"/>
<comment type="caution">
    <text evidence="1">The sequence shown here is derived from an EMBL/GenBank/DDBJ whole genome shotgun (WGS) entry which is preliminary data.</text>
</comment>
<keyword evidence="2" id="KW-1185">Reference proteome</keyword>
<organism evidence="1 2">
    <name type="scientific">Dovyalis caffra</name>
    <dbReference type="NCBI Taxonomy" id="77055"/>
    <lineage>
        <taxon>Eukaryota</taxon>
        <taxon>Viridiplantae</taxon>
        <taxon>Streptophyta</taxon>
        <taxon>Embryophyta</taxon>
        <taxon>Tracheophyta</taxon>
        <taxon>Spermatophyta</taxon>
        <taxon>Magnoliopsida</taxon>
        <taxon>eudicotyledons</taxon>
        <taxon>Gunneridae</taxon>
        <taxon>Pentapetalae</taxon>
        <taxon>rosids</taxon>
        <taxon>fabids</taxon>
        <taxon>Malpighiales</taxon>
        <taxon>Salicaceae</taxon>
        <taxon>Flacourtieae</taxon>
        <taxon>Dovyalis</taxon>
    </lineage>
</organism>
<dbReference type="Proteomes" id="UP001314170">
    <property type="component" value="Unassembled WGS sequence"/>
</dbReference>
<dbReference type="EMBL" id="CAWUPB010000850">
    <property type="protein sequence ID" value="CAK7325114.1"/>
    <property type="molecule type" value="Genomic_DNA"/>
</dbReference>